<protein>
    <submittedName>
        <fullName evidence="9">Unannotated protein</fullName>
    </submittedName>
</protein>
<evidence type="ECO:0000256" key="7">
    <source>
        <dbReference type="ARBA" id="ARBA00023027"/>
    </source>
</evidence>
<dbReference type="AlphaFoldDB" id="A0A6J6FKR6"/>
<dbReference type="GO" id="GO:0005506">
    <property type="term" value="F:iron ion binding"/>
    <property type="evidence" value="ECO:0007669"/>
    <property type="project" value="InterPro"/>
</dbReference>
<dbReference type="SUPFAM" id="SSF50022">
    <property type="entry name" value="ISP domain"/>
    <property type="match status" value="1"/>
</dbReference>
<dbReference type="CDD" id="cd03469">
    <property type="entry name" value="Rieske_RO_Alpha_N"/>
    <property type="match status" value="1"/>
</dbReference>
<evidence type="ECO:0000256" key="6">
    <source>
        <dbReference type="ARBA" id="ARBA00023014"/>
    </source>
</evidence>
<dbReference type="EMBL" id="CAEZSR010000180">
    <property type="protein sequence ID" value="CAB4585058.1"/>
    <property type="molecule type" value="Genomic_DNA"/>
</dbReference>
<dbReference type="InterPro" id="IPR017941">
    <property type="entry name" value="Rieske_2Fe-2S"/>
</dbReference>
<evidence type="ECO:0000256" key="4">
    <source>
        <dbReference type="ARBA" id="ARBA00023002"/>
    </source>
</evidence>
<evidence type="ECO:0000256" key="2">
    <source>
        <dbReference type="ARBA" id="ARBA00022714"/>
    </source>
</evidence>
<keyword evidence="4" id="KW-0560">Oxidoreductase</keyword>
<dbReference type="PANTHER" id="PTHR43756">
    <property type="entry name" value="CHOLINE MONOOXYGENASE, CHLOROPLASTIC"/>
    <property type="match status" value="1"/>
</dbReference>
<dbReference type="InterPro" id="IPR015881">
    <property type="entry name" value="ARHD_Rieske_2Fe_2S"/>
</dbReference>
<evidence type="ECO:0000256" key="3">
    <source>
        <dbReference type="ARBA" id="ARBA00022723"/>
    </source>
</evidence>
<dbReference type="GO" id="GO:0051537">
    <property type="term" value="F:2 iron, 2 sulfur cluster binding"/>
    <property type="evidence" value="ECO:0007669"/>
    <property type="project" value="UniProtKB-KW"/>
</dbReference>
<organism evidence="9">
    <name type="scientific">freshwater metagenome</name>
    <dbReference type="NCBI Taxonomy" id="449393"/>
    <lineage>
        <taxon>unclassified sequences</taxon>
        <taxon>metagenomes</taxon>
        <taxon>ecological metagenomes</taxon>
    </lineage>
</organism>
<keyword evidence="3" id="KW-0479">Metal-binding</keyword>
<dbReference type="InterPro" id="IPR015879">
    <property type="entry name" value="Ring_hydroxy_dOase_asu_C_dom"/>
</dbReference>
<evidence type="ECO:0000313" key="9">
    <source>
        <dbReference type="EMBL" id="CAB4585058.1"/>
    </source>
</evidence>
<sequence length="387" mass="42799">MSVFDELAAHAELEFPHGRMLPLETYRSEAVLAAERAAIFASGWTCVGRTADLASPGDHLVAEVPSGDPSVPADGHRSVIVVRDEHGGLVAHDNVCIHRGARLLEGCGNVARITCPYHAWTFRLDGSLIGAPYMSEPGSDARALRPEEHRLGPIRSEEWEGFVFVSLDPDAPALAPRLAGLRDVLAPYRLDGYVPVHQQVDVWQTNWKLLVENFMDAYHVFKVHKATFGVNGDHTLDTVMHPGTDHWAHHVVVEADGDDIAHPDNTTLEGDWRKTIVLAAVFPTHVMQVQPDWLWYLQISPLGTDRVRIRWDVSVAPEVLAGAGDRDAYVADLLALLHAVNAEDQPVIEAVRRNADGPQFARGPLSYLERNVFDFDRFVARALTSRP</sequence>
<evidence type="ECO:0000259" key="8">
    <source>
        <dbReference type="PROSITE" id="PS51296"/>
    </source>
</evidence>
<comment type="cofactor">
    <cofactor evidence="1">
        <name>Fe cation</name>
        <dbReference type="ChEBI" id="CHEBI:24875"/>
    </cofactor>
</comment>
<dbReference type="GO" id="GO:0016491">
    <property type="term" value="F:oxidoreductase activity"/>
    <property type="evidence" value="ECO:0007669"/>
    <property type="project" value="UniProtKB-KW"/>
</dbReference>
<dbReference type="Pfam" id="PF00355">
    <property type="entry name" value="Rieske"/>
    <property type="match status" value="1"/>
</dbReference>
<reference evidence="9" key="1">
    <citation type="submission" date="2020-05" db="EMBL/GenBank/DDBJ databases">
        <authorList>
            <person name="Chiriac C."/>
            <person name="Salcher M."/>
            <person name="Ghai R."/>
            <person name="Kavagutti S V."/>
        </authorList>
    </citation>
    <scope>NUCLEOTIDE SEQUENCE</scope>
</reference>
<evidence type="ECO:0000256" key="1">
    <source>
        <dbReference type="ARBA" id="ARBA00001962"/>
    </source>
</evidence>
<gene>
    <name evidence="9" type="ORF">UFOPK1493_03346</name>
</gene>
<keyword evidence="6" id="KW-0411">Iron-sulfur</keyword>
<dbReference type="PANTHER" id="PTHR43756:SF5">
    <property type="entry name" value="CHOLINE MONOOXYGENASE, CHLOROPLASTIC"/>
    <property type="match status" value="1"/>
</dbReference>
<dbReference type="SUPFAM" id="SSF55961">
    <property type="entry name" value="Bet v1-like"/>
    <property type="match status" value="1"/>
</dbReference>
<dbReference type="InterPro" id="IPR001663">
    <property type="entry name" value="Rng_hydr_dOase-A"/>
</dbReference>
<dbReference type="Gene3D" id="2.102.10.10">
    <property type="entry name" value="Rieske [2Fe-2S] iron-sulphur domain"/>
    <property type="match status" value="1"/>
</dbReference>
<keyword evidence="2" id="KW-0001">2Fe-2S</keyword>
<dbReference type="PROSITE" id="PS51296">
    <property type="entry name" value="RIESKE"/>
    <property type="match status" value="1"/>
</dbReference>
<feature type="domain" description="Rieske" evidence="8">
    <location>
        <begin position="56"/>
        <end position="165"/>
    </location>
</feature>
<proteinExistence type="predicted"/>
<dbReference type="PRINTS" id="PR00090">
    <property type="entry name" value="RNGDIOXGNASE"/>
</dbReference>
<dbReference type="Gene3D" id="3.90.380.10">
    <property type="entry name" value="Naphthalene 1,2-dioxygenase Alpha Subunit, Chain A, domain 1"/>
    <property type="match status" value="2"/>
</dbReference>
<dbReference type="InterPro" id="IPR036922">
    <property type="entry name" value="Rieske_2Fe-2S_sf"/>
</dbReference>
<evidence type="ECO:0000256" key="5">
    <source>
        <dbReference type="ARBA" id="ARBA00023004"/>
    </source>
</evidence>
<accession>A0A6J6FKR6</accession>
<keyword evidence="5" id="KW-0408">Iron</keyword>
<name>A0A6J6FKR6_9ZZZZ</name>
<dbReference type="PROSITE" id="PS00570">
    <property type="entry name" value="RING_HYDROXYL_ALPHA"/>
    <property type="match status" value="1"/>
</dbReference>
<dbReference type="Pfam" id="PF00848">
    <property type="entry name" value="Ring_hydroxyl_A"/>
    <property type="match status" value="1"/>
</dbReference>
<keyword evidence="7" id="KW-0520">NAD</keyword>